<comment type="caution">
    <text evidence="2">The sequence shown here is derived from an EMBL/GenBank/DDBJ whole genome shotgun (WGS) entry which is preliminary data.</text>
</comment>
<feature type="compositionally biased region" description="Low complexity" evidence="1">
    <location>
        <begin position="7"/>
        <end position="29"/>
    </location>
</feature>
<organism evidence="2 3">
    <name type="scientific">Psilocybe cf. subviscida</name>
    <dbReference type="NCBI Taxonomy" id="2480587"/>
    <lineage>
        <taxon>Eukaryota</taxon>
        <taxon>Fungi</taxon>
        <taxon>Dikarya</taxon>
        <taxon>Basidiomycota</taxon>
        <taxon>Agaricomycotina</taxon>
        <taxon>Agaricomycetes</taxon>
        <taxon>Agaricomycetidae</taxon>
        <taxon>Agaricales</taxon>
        <taxon>Agaricineae</taxon>
        <taxon>Strophariaceae</taxon>
        <taxon>Psilocybe</taxon>
    </lineage>
</organism>
<keyword evidence="3" id="KW-1185">Reference proteome</keyword>
<accession>A0A8H5BEM5</accession>
<evidence type="ECO:0000313" key="3">
    <source>
        <dbReference type="Proteomes" id="UP000567179"/>
    </source>
</evidence>
<protein>
    <submittedName>
        <fullName evidence="2">Uncharacterized protein</fullName>
    </submittedName>
</protein>
<evidence type="ECO:0000256" key="1">
    <source>
        <dbReference type="SAM" id="MobiDB-lite"/>
    </source>
</evidence>
<feature type="region of interest" description="Disordered" evidence="1">
    <location>
        <begin position="1"/>
        <end position="29"/>
    </location>
</feature>
<dbReference type="Proteomes" id="UP000567179">
    <property type="component" value="Unassembled WGS sequence"/>
</dbReference>
<dbReference type="EMBL" id="JAACJJ010000028">
    <property type="protein sequence ID" value="KAF5321950.1"/>
    <property type="molecule type" value="Genomic_DNA"/>
</dbReference>
<evidence type="ECO:0000313" key="2">
    <source>
        <dbReference type="EMBL" id="KAF5321950.1"/>
    </source>
</evidence>
<name>A0A8H5BEM5_9AGAR</name>
<proteinExistence type="predicted"/>
<reference evidence="2 3" key="1">
    <citation type="journal article" date="2020" name="ISME J.">
        <title>Uncovering the hidden diversity of litter-decomposition mechanisms in mushroom-forming fungi.</title>
        <authorList>
            <person name="Floudas D."/>
            <person name="Bentzer J."/>
            <person name="Ahren D."/>
            <person name="Johansson T."/>
            <person name="Persson P."/>
            <person name="Tunlid A."/>
        </authorList>
    </citation>
    <scope>NUCLEOTIDE SEQUENCE [LARGE SCALE GENOMIC DNA]</scope>
    <source>
        <strain evidence="2 3">CBS 101986</strain>
    </source>
</reference>
<gene>
    <name evidence="2" type="ORF">D9619_000011</name>
</gene>
<sequence>MDYSRCLGSTGASVSSSSLSPAPSISPSSLFRRSRTEHMSFIPSLFGPIFTLVFKFLRRGDTATDLTGVSYESNKDVESASVLHLGSLRMGTLPATLGHGGSTPANHQPLIRSPRFRLAPGRVEVRVVRVVAQAAAARSMLAHTGEELAGRRPRHTSHVNLARGHEAQVASDCCARLRPTPPNASPSLTSPPHLSGCLPRNWLRLR</sequence>
<dbReference type="AlphaFoldDB" id="A0A8H5BEM5"/>